<keyword evidence="1 5" id="KW-0474">Menaquinone biosynthesis</keyword>
<evidence type="ECO:0000256" key="1">
    <source>
        <dbReference type="ARBA" id="ARBA00022428"/>
    </source>
</evidence>
<dbReference type="InterPro" id="IPR042099">
    <property type="entry name" value="ANL_N_sf"/>
</dbReference>
<reference evidence="8 9" key="1">
    <citation type="submission" date="2016-10" db="EMBL/GenBank/DDBJ databases">
        <authorList>
            <person name="de Groot N.N."/>
        </authorList>
    </citation>
    <scope>NUCLEOTIDE SEQUENCE [LARGE SCALE GENOMIC DNA]</scope>
    <source>
        <strain evidence="8 9">DSM 45514</strain>
    </source>
</reference>
<dbReference type="SUPFAM" id="SSF56801">
    <property type="entry name" value="Acetyl-CoA synthetase-like"/>
    <property type="match status" value="1"/>
</dbReference>
<feature type="domain" description="AMP-binding enzyme C-terminal" evidence="7">
    <location>
        <begin position="403"/>
        <end position="478"/>
    </location>
</feature>
<evidence type="ECO:0000313" key="9">
    <source>
        <dbReference type="Proteomes" id="UP000199387"/>
    </source>
</evidence>
<dbReference type="PANTHER" id="PTHR43767">
    <property type="entry name" value="LONG-CHAIN-FATTY-ACID--COA LIGASE"/>
    <property type="match status" value="1"/>
</dbReference>
<dbReference type="GO" id="GO:0009234">
    <property type="term" value="P:menaquinone biosynthetic process"/>
    <property type="evidence" value="ECO:0007669"/>
    <property type="project" value="UniProtKB-UniRule"/>
</dbReference>
<dbReference type="CDD" id="cd05912">
    <property type="entry name" value="OSB_CoA_lg"/>
    <property type="match status" value="1"/>
</dbReference>
<keyword evidence="4 5" id="KW-0067">ATP-binding</keyword>
<dbReference type="STRING" id="1236220.SAMN04488112_107169"/>
<evidence type="ECO:0000259" key="7">
    <source>
        <dbReference type="Pfam" id="PF13193"/>
    </source>
</evidence>
<evidence type="ECO:0000256" key="4">
    <source>
        <dbReference type="ARBA" id="ARBA00022840"/>
    </source>
</evidence>
<dbReference type="GO" id="GO:0008756">
    <property type="term" value="F:o-succinylbenzoate-CoA ligase activity"/>
    <property type="evidence" value="ECO:0007669"/>
    <property type="project" value="UniProtKB-UniRule"/>
</dbReference>
<gene>
    <name evidence="5" type="primary">menE</name>
    <name evidence="8" type="ORF">SAMN04488112_107169</name>
</gene>
<comment type="function">
    <text evidence="5">Converts 2-succinylbenzoate (OSB) to 2-succinylbenzoyl-CoA (OSB-CoA).</text>
</comment>
<dbReference type="InterPro" id="IPR050237">
    <property type="entry name" value="ATP-dep_AMP-bd_enzyme"/>
</dbReference>
<keyword evidence="9" id="KW-1185">Reference proteome</keyword>
<dbReference type="Proteomes" id="UP000199387">
    <property type="component" value="Unassembled WGS sequence"/>
</dbReference>
<dbReference type="Pfam" id="PF13193">
    <property type="entry name" value="AMP-binding_C"/>
    <property type="match status" value="1"/>
</dbReference>
<evidence type="ECO:0000259" key="6">
    <source>
        <dbReference type="Pfam" id="PF00501"/>
    </source>
</evidence>
<proteinExistence type="inferred from homology"/>
<dbReference type="OrthoDB" id="9762242at2"/>
<dbReference type="EMBL" id="FMZA01000007">
    <property type="protein sequence ID" value="SDC41019.1"/>
    <property type="molecule type" value="Genomic_DNA"/>
</dbReference>
<dbReference type="InterPro" id="IPR000873">
    <property type="entry name" value="AMP-dep_synth/lig_dom"/>
</dbReference>
<dbReference type="InterPro" id="IPR020845">
    <property type="entry name" value="AMP-binding_CS"/>
</dbReference>
<comment type="pathway">
    <text evidence="5">Quinol/quinone metabolism; 1,4-dihydroxy-2-naphthoate biosynthesis; 1,4-dihydroxy-2-naphthoate from chorismate: step 5/7.</text>
</comment>
<evidence type="ECO:0000313" key="8">
    <source>
        <dbReference type="EMBL" id="SDC41019.1"/>
    </source>
</evidence>
<organism evidence="8 9">
    <name type="scientific">Melghirimyces thermohalophilus</name>
    <dbReference type="NCBI Taxonomy" id="1236220"/>
    <lineage>
        <taxon>Bacteria</taxon>
        <taxon>Bacillati</taxon>
        <taxon>Bacillota</taxon>
        <taxon>Bacilli</taxon>
        <taxon>Bacillales</taxon>
        <taxon>Thermoactinomycetaceae</taxon>
        <taxon>Melghirimyces</taxon>
    </lineage>
</organism>
<comment type="pathway">
    <text evidence="5">Quinol/quinone metabolism; menaquinone biosynthesis.</text>
</comment>
<comment type="catalytic activity">
    <reaction evidence="5">
        <text>2-succinylbenzoate + ATP + CoA = 2-succinylbenzoyl-CoA + AMP + diphosphate</text>
        <dbReference type="Rhea" id="RHEA:17009"/>
        <dbReference type="ChEBI" id="CHEBI:18325"/>
        <dbReference type="ChEBI" id="CHEBI:30616"/>
        <dbReference type="ChEBI" id="CHEBI:33019"/>
        <dbReference type="ChEBI" id="CHEBI:57287"/>
        <dbReference type="ChEBI" id="CHEBI:57364"/>
        <dbReference type="ChEBI" id="CHEBI:456215"/>
        <dbReference type="EC" id="6.2.1.26"/>
    </reaction>
</comment>
<dbReference type="PANTHER" id="PTHR43767:SF1">
    <property type="entry name" value="NONRIBOSOMAL PEPTIDE SYNTHASE PES1 (EUROFUNG)-RELATED"/>
    <property type="match status" value="1"/>
</dbReference>
<keyword evidence="3 5" id="KW-0547">Nucleotide-binding</keyword>
<dbReference type="Gene3D" id="3.30.300.30">
    <property type="match status" value="1"/>
</dbReference>
<protein>
    <recommendedName>
        <fullName evidence="5">2-succinylbenzoate--CoA ligase</fullName>
        <ecNumber evidence="5">6.2.1.26</ecNumber>
    </recommendedName>
    <alternativeName>
        <fullName evidence="5">o-succinylbenzoyl-CoA synthetase</fullName>
        <shortName evidence="5">OSB-CoA synthetase</shortName>
    </alternativeName>
</protein>
<dbReference type="AlphaFoldDB" id="A0A1G6LCJ8"/>
<dbReference type="InterPro" id="IPR010192">
    <property type="entry name" value="MenE"/>
</dbReference>
<sequence>MPAWLDQRARLTPERTAVISGMERRTFAELAEEARSIAAKLAGLGIEKGDRVAFLMQNGVHTVTLIHGVTRLGAVLVPLNTRLAPREIAWQVEDCGAKVLVYDQVHREKAEAARTGTPDSGVNMIFWQQLLQQREMGIELPARVSLQDLHTIMYTSGTTGRPKGVMLTWGNHWWSATASALNLGLDPHERWLAAVPLFHMSGLSILIRSVIYGMTAVVHTRFDPVEANRAIREEGVMIVSVVGTMLTRMLDELGEEGYPDSFRGMLLGGGPAPKPLLERCAEKGVPVFQTYGMTETASQIATLAPEYSLEKLGSAGKPLFPAELKIVKEGQEAPAWQTGEIVVKGPNVTQGYWQREEATREAIRGGWLYTGDLGYLDADGFLYVMDRRKDLIISGGENVYPAEVEAVLLAHPSVADAGVTGIPDSTWGQVPVGFVSIKDGADFHENELLSHCRERLARYKVPIRIHPVKELPKNASNKLLRRELARWASQGEWARR</sequence>
<comment type="similarity">
    <text evidence="5">Belongs to the ATP-dependent AMP-binding enzyme family. MenE subfamily.</text>
</comment>
<dbReference type="GO" id="GO:0005524">
    <property type="term" value="F:ATP binding"/>
    <property type="evidence" value="ECO:0007669"/>
    <property type="project" value="UniProtKB-KW"/>
</dbReference>
<dbReference type="InterPro" id="IPR045851">
    <property type="entry name" value="AMP-bd_C_sf"/>
</dbReference>
<dbReference type="NCBIfam" id="NF002966">
    <property type="entry name" value="PRK03640.1"/>
    <property type="match status" value="1"/>
</dbReference>
<evidence type="ECO:0000256" key="2">
    <source>
        <dbReference type="ARBA" id="ARBA00022598"/>
    </source>
</evidence>
<dbReference type="EC" id="6.2.1.26" evidence="5"/>
<accession>A0A1G6LCJ8</accession>
<dbReference type="HAMAP" id="MF_00731">
    <property type="entry name" value="MenE"/>
    <property type="match status" value="1"/>
</dbReference>
<feature type="domain" description="AMP-dependent synthetase/ligase" evidence="6">
    <location>
        <begin position="6"/>
        <end position="353"/>
    </location>
</feature>
<evidence type="ECO:0000256" key="5">
    <source>
        <dbReference type="HAMAP-Rule" id="MF_00731"/>
    </source>
</evidence>
<dbReference type="Pfam" id="PF00501">
    <property type="entry name" value="AMP-binding"/>
    <property type="match status" value="1"/>
</dbReference>
<name>A0A1G6LCJ8_9BACL</name>
<dbReference type="UniPathway" id="UPA01057">
    <property type="reaction ID" value="UER00166"/>
</dbReference>
<dbReference type="Gene3D" id="3.40.50.12780">
    <property type="entry name" value="N-terminal domain of ligase-like"/>
    <property type="match status" value="1"/>
</dbReference>
<dbReference type="UniPathway" id="UPA00079"/>
<dbReference type="PROSITE" id="PS00455">
    <property type="entry name" value="AMP_BINDING"/>
    <property type="match status" value="1"/>
</dbReference>
<dbReference type="NCBIfam" id="TIGR01923">
    <property type="entry name" value="menE"/>
    <property type="match status" value="1"/>
</dbReference>
<dbReference type="InterPro" id="IPR025110">
    <property type="entry name" value="AMP-bd_C"/>
</dbReference>
<evidence type="ECO:0000256" key="3">
    <source>
        <dbReference type="ARBA" id="ARBA00022741"/>
    </source>
</evidence>
<keyword evidence="2 5" id="KW-0436">Ligase</keyword>